<dbReference type="Proteomes" id="UP001164390">
    <property type="component" value="Chromosome"/>
</dbReference>
<keyword evidence="3" id="KW-1185">Reference proteome</keyword>
<proteinExistence type="predicted"/>
<sequence length="184" mass="20276">MTLGTSLRRQIATPPDTEHPVRLDVLALALRQRRASGQLRHRRGVRESERDHGGPDALAEDRDDEHGEEQAREGDEGIGRAGDDCVDPTALPRGEDAERRPERERETEDQQRADQAGTSSVHDPGRDVLPGLVGAEPVVAADALQRRGQVGLGRVVRCDPRREHGAADHDGEEHRRHPEHHSAA</sequence>
<name>A0AA46YKY5_9ACTN</name>
<feature type="compositionally biased region" description="Basic and acidic residues" evidence="1">
    <location>
        <begin position="45"/>
        <end position="54"/>
    </location>
</feature>
<evidence type="ECO:0000313" key="2">
    <source>
        <dbReference type="EMBL" id="UYM05967.1"/>
    </source>
</evidence>
<feature type="compositionally biased region" description="Basic and acidic residues" evidence="1">
    <location>
        <begin position="93"/>
        <end position="112"/>
    </location>
</feature>
<dbReference type="EMBL" id="CP094970">
    <property type="protein sequence ID" value="UYM05967.1"/>
    <property type="molecule type" value="Genomic_DNA"/>
</dbReference>
<feature type="region of interest" description="Disordered" evidence="1">
    <location>
        <begin position="1"/>
        <end position="184"/>
    </location>
</feature>
<feature type="compositionally biased region" description="Basic and acidic residues" evidence="1">
    <location>
        <begin position="156"/>
        <end position="184"/>
    </location>
</feature>
<organism evidence="2 3">
    <name type="scientific">Solicola gregarius</name>
    <dbReference type="NCBI Taxonomy" id="2908642"/>
    <lineage>
        <taxon>Bacteria</taxon>
        <taxon>Bacillati</taxon>
        <taxon>Actinomycetota</taxon>
        <taxon>Actinomycetes</taxon>
        <taxon>Propionibacteriales</taxon>
        <taxon>Nocardioidaceae</taxon>
        <taxon>Solicola</taxon>
    </lineage>
</organism>
<dbReference type="AlphaFoldDB" id="A0AA46YKY5"/>
<accession>A0AA46YKY5</accession>
<evidence type="ECO:0000313" key="3">
    <source>
        <dbReference type="Proteomes" id="UP001164390"/>
    </source>
</evidence>
<dbReference type="KEGG" id="sgrg:L0C25_02510"/>
<gene>
    <name evidence="2" type="ORF">L0C25_02510</name>
</gene>
<reference evidence="2" key="1">
    <citation type="submission" date="2022-01" db="EMBL/GenBank/DDBJ databases">
        <title>Nocardioidaceae gen. sp. A5X3R13.</title>
        <authorList>
            <person name="Lopez Marin M.A."/>
            <person name="Uhlik O."/>
        </authorList>
    </citation>
    <scope>NUCLEOTIDE SEQUENCE</scope>
    <source>
        <strain evidence="2">A5X3R13</strain>
    </source>
</reference>
<protein>
    <submittedName>
        <fullName evidence="2">Uncharacterized protein</fullName>
    </submittedName>
</protein>
<feature type="compositionally biased region" description="Low complexity" evidence="1">
    <location>
        <begin position="146"/>
        <end position="155"/>
    </location>
</feature>
<evidence type="ECO:0000256" key="1">
    <source>
        <dbReference type="SAM" id="MobiDB-lite"/>
    </source>
</evidence>
<feature type="compositionally biased region" description="Basic and acidic residues" evidence="1">
    <location>
        <begin position="64"/>
        <end position="83"/>
    </location>
</feature>
<feature type="compositionally biased region" description="Basic residues" evidence="1">
    <location>
        <begin position="31"/>
        <end position="44"/>
    </location>
</feature>